<feature type="compositionally biased region" description="Basic and acidic residues" evidence="1">
    <location>
        <begin position="10"/>
        <end position="20"/>
    </location>
</feature>
<accession>A0A1F6Y6F8</accession>
<organism evidence="2 3">
    <name type="scientific">Candidatus Nomurabacteria bacterium RIFCSPLOWO2_12_FULL_44_11</name>
    <dbReference type="NCBI Taxonomy" id="1801796"/>
    <lineage>
        <taxon>Bacteria</taxon>
        <taxon>Candidatus Nomuraibacteriota</taxon>
    </lineage>
</organism>
<evidence type="ECO:0000313" key="2">
    <source>
        <dbReference type="EMBL" id="OGJ01944.1"/>
    </source>
</evidence>
<evidence type="ECO:0000256" key="1">
    <source>
        <dbReference type="SAM" id="MobiDB-lite"/>
    </source>
</evidence>
<dbReference type="AlphaFoldDB" id="A0A1F6Y6F8"/>
<sequence>MPIGQTPGGEDPKPKSPDIKIPEYSFEEGVKIAVERILNLMESLKRDVYVIINGSWHEVGKSFLLSAIQSELTLRNVESIHVFRASKRPGIQVVWITIHEGIKQRKGENIRDIILTANPNAPGEIDTYADFYIGVYRPGKEFIVNEKSGPAADIIIRNEGAKDR</sequence>
<comment type="caution">
    <text evidence="2">The sequence shown here is derived from an EMBL/GenBank/DDBJ whole genome shotgun (WGS) entry which is preliminary data.</text>
</comment>
<gene>
    <name evidence="2" type="ORF">A3G53_01505</name>
</gene>
<evidence type="ECO:0000313" key="3">
    <source>
        <dbReference type="Proteomes" id="UP000178645"/>
    </source>
</evidence>
<dbReference type="EMBL" id="MFVU01000015">
    <property type="protein sequence ID" value="OGJ01944.1"/>
    <property type="molecule type" value="Genomic_DNA"/>
</dbReference>
<reference evidence="2 3" key="1">
    <citation type="journal article" date="2016" name="Nat. Commun.">
        <title>Thousands of microbial genomes shed light on interconnected biogeochemical processes in an aquifer system.</title>
        <authorList>
            <person name="Anantharaman K."/>
            <person name="Brown C.T."/>
            <person name="Hug L.A."/>
            <person name="Sharon I."/>
            <person name="Castelle C.J."/>
            <person name="Probst A.J."/>
            <person name="Thomas B.C."/>
            <person name="Singh A."/>
            <person name="Wilkins M.J."/>
            <person name="Karaoz U."/>
            <person name="Brodie E.L."/>
            <person name="Williams K.H."/>
            <person name="Hubbard S.S."/>
            <person name="Banfield J.F."/>
        </authorList>
    </citation>
    <scope>NUCLEOTIDE SEQUENCE [LARGE SCALE GENOMIC DNA]</scope>
</reference>
<name>A0A1F6Y6F8_9BACT</name>
<dbReference type="Proteomes" id="UP000178645">
    <property type="component" value="Unassembled WGS sequence"/>
</dbReference>
<proteinExistence type="predicted"/>
<protein>
    <submittedName>
        <fullName evidence="2">Uncharacterized protein</fullName>
    </submittedName>
</protein>
<feature type="region of interest" description="Disordered" evidence="1">
    <location>
        <begin position="1"/>
        <end position="20"/>
    </location>
</feature>